<evidence type="ECO:0000313" key="1">
    <source>
        <dbReference type="EMBL" id="PJF17621.1"/>
    </source>
</evidence>
<dbReference type="AlphaFoldDB" id="A0A2H9TIP7"/>
<proteinExistence type="predicted"/>
<comment type="caution">
    <text evidence="1">The sequence shown here is derived from an EMBL/GenBank/DDBJ whole genome shotgun (WGS) entry which is preliminary data.</text>
</comment>
<dbReference type="EMBL" id="MTSL01000168">
    <property type="protein sequence ID" value="PJF17621.1"/>
    <property type="molecule type" value="Genomic_DNA"/>
</dbReference>
<protein>
    <submittedName>
        <fullName evidence="1">Uncharacterized protein</fullName>
    </submittedName>
</protein>
<dbReference type="Proteomes" id="UP000240830">
    <property type="component" value="Unassembled WGS sequence"/>
</dbReference>
<gene>
    <name evidence="1" type="ORF">PSACC_02567</name>
</gene>
<name>A0A2H9TIP7_9FUNG</name>
<evidence type="ECO:0000313" key="2">
    <source>
        <dbReference type="Proteomes" id="UP000240830"/>
    </source>
</evidence>
<accession>A0A2H9TIP7</accession>
<keyword evidence="2" id="KW-1185">Reference proteome</keyword>
<sequence length="510" mass="58749">MLPLLVLLCVTDALRLRGTVTEYRFSTSNYRRFLAATQYCDEDTLKALPRLMQMGSIGWTIAYRKQQLDNTNAQCLYNAFIGKPEQQTVLPLQLLLSHEMLEQQLDRDWEVYKTEMFDLTVALRATVAKELWRRRILGAVGQDPARATNAVVRWAVEEGFLQVFYHFSGYFAAPPNVLDNWTKAIGLLLTHIHALYVNSIHVLPESQELILLRQFVHEPRNPRVYEQLLVDIKQRIADQPDEECPSKLAYWHGKLLYLALTLQPGRLGTDPSPRSMVVVFFTSYSPQHYKFDQLKLLSRPILCQRLLLGPLEGRLEANLEAIGRRPAFLIKFWGTRWMLTRTWKSLQLAYNVFTPPPGVCGWQEVCVALMESGYGGGALYFRFASVLRLRTQAGIVECHDVLSLLKVLPDVLMKESGVFKSTLFGNRLRDHSFIPLWHAIARLFVLGSLHEERDVFKLAPRLWYRLYQMANYTLPTRVALKYSNHNGLNVLVGLLTNTDFFCITNYQFTT</sequence>
<reference evidence="1 2" key="1">
    <citation type="submission" date="2016-10" db="EMBL/GenBank/DDBJ databases">
        <title>The genome of Paramicrosporidium saccamoebae is the missing link in understanding Cryptomycota and Microsporidia evolution.</title>
        <authorList>
            <person name="Quandt C.A."/>
            <person name="Beaudet D."/>
            <person name="Corsaro D."/>
            <person name="Michel R."/>
            <person name="Corradi N."/>
            <person name="James T."/>
        </authorList>
    </citation>
    <scope>NUCLEOTIDE SEQUENCE [LARGE SCALE GENOMIC DNA]</scope>
    <source>
        <strain evidence="1 2">KSL3</strain>
    </source>
</reference>
<organism evidence="1 2">
    <name type="scientific">Paramicrosporidium saccamoebae</name>
    <dbReference type="NCBI Taxonomy" id="1246581"/>
    <lineage>
        <taxon>Eukaryota</taxon>
        <taxon>Fungi</taxon>
        <taxon>Fungi incertae sedis</taxon>
        <taxon>Cryptomycota</taxon>
        <taxon>Cryptomycota incertae sedis</taxon>
        <taxon>Paramicrosporidium</taxon>
    </lineage>
</organism>